<dbReference type="AlphaFoldDB" id="A0A7T8H009"/>
<dbReference type="Proteomes" id="UP000595437">
    <property type="component" value="Chromosome 10"/>
</dbReference>
<gene>
    <name evidence="1" type="ORF">FKW44_015177</name>
</gene>
<evidence type="ECO:0000313" key="2">
    <source>
        <dbReference type="Proteomes" id="UP000595437"/>
    </source>
</evidence>
<keyword evidence="2" id="KW-1185">Reference proteome</keyword>
<dbReference type="EMBL" id="CP045899">
    <property type="protein sequence ID" value="QQP40954.1"/>
    <property type="molecule type" value="Genomic_DNA"/>
</dbReference>
<accession>A0A7T8H009</accession>
<protein>
    <submittedName>
        <fullName evidence="1">Uncharacterized protein</fullName>
    </submittedName>
</protein>
<feature type="non-terminal residue" evidence="1">
    <location>
        <position position="1"/>
    </location>
</feature>
<name>A0A7T8H009_CALRO</name>
<proteinExistence type="predicted"/>
<sequence>AESLNNCRAATKYGVTECNVRRWRAQKLLTFQRHVINLRKTHKKSDDDSEMTAMQKIC</sequence>
<feature type="non-terminal residue" evidence="1">
    <location>
        <position position="58"/>
    </location>
</feature>
<reference evidence="2" key="1">
    <citation type="submission" date="2021-01" db="EMBL/GenBank/DDBJ databases">
        <title>Caligus Genome Assembly.</title>
        <authorList>
            <person name="Gallardo-Escarate C."/>
        </authorList>
    </citation>
    <scope>NUCLEOTIDE SEQUENCE [LARGE SCALE GENOMIC DNA]</scope>
</reference>
<organism evidence="1 2">
    <name type="scientific">Caligus rogercresseyi</name>
    <name type="common">Sea louse</name>
    <dbReference type="NCBI Taxonomy" id="217165"/>
    <lineage>
        <taxon>Eukaryota</taxon>
        <taxon>Metazoa</taxon>
        <taxon>Ecdysozoa</taxon>
        <taxon>Arthropoda</taxon>
        <taxon>Crustacea</taxon>
        <taxon>Multicrustacea</taxon>
        <taxon>Hexanauplia</taxon>
        <taxon>Copepoda</taxon>
        <taxon>Siphonostomatoida</taxon>
        <taxon>Caligidae</taxon>
        <taxon>Caligus</taxon>
    </lineage>
</organism>
<evidence type="ECO:0000313" key="1">
    <source>
        <dbReference type="EMBL" id="QQP40954.1"/>
    </source>
</evidence>